<dbReference type="Proteomes" id="UP000003167">
    <property type="component" value="Unassembled WGS sequence"/>
</dbReference>
<dbReference type="SUPFAM" id="SSF51445">
    <property type="entry name" value="(Trans)glycosidases"/>
    <property type="match status" value="1"/>
</dbReference>
<keyword evidence="7" id="KW-1185">Reference proteome</keyword>
<evidence type="ECO:0000259" key="5">
    <source>
        <dbReference type="Pfam" id="PF18120"/>
    </source>
</evidence>
<dbReference type="GO" id="GO:0009341">
    <property type="term" value="C:beta-galactosidase complex"/>
    <property type="evidence" value="ECO:0007669"/>
    <property type="project" value="InterPro"/>
</dbReference>
<evidence type="ECO:0000256" key="2">
    <source>
        <dbReference type="ARBA" id="ARBA00023295"/>
    </source>
</evidence>
<evidence type="ECO:0000313" key="6">
    <source>
        <dbReference type="EMBL" id="EHO69752.1"/>
    </source>
</evidence>
<feature type="domain" description="DUF5597" evidence="5">
    <location>
        <begin position="405"/>
        <end position="548"/>
    </location>
</feature>
<dbReference type="RefSeq" id="WP_008565572.1">
    <property type="nucleotide sequence ID" value="NZ_JH594504.1"/>
</dbReference>
<feature type="signal peptide" evidence="3">
    <location>
        <begin position="1"/>
        <end position="25"/>
    </location>
</feature>
<comment type="caution">
    <text evidence="6">The sequence shown here is derived from an EMBL/GenBank/DDBJ whole genome shotgun (WGS) entry which is preliminary data.</text>
</comment>
<organism evidence="6 7">
    <name type="scientific">Segatella maculosa OT 289</name>
    <dbReference type="NCBI Taxonomy" id="999422"/>
    <lineage>
        <taxon>Bacteria</taxon>
        <taxon>Pseudomonadati</taxon>
        <taxon>Bacteroidota</taxon>
        <taxon>Bacteroidia</taxon>
        <taxon>Bacteroidales</taxon>
        <taxon>Prevotellaceae</taxon>
        <taxon>Segatella</taxon>
    </lineage>
</organism>
<dbReference type="HOGENOM" id="CLU_027430_0_0_10"/>
<dbReference type="OrthoDB" id="9800974at2"/>
<dbReference type="Gene3D" id="2.60.220.20">
    <property type="entry name" value="putative beta-Galactosidase from caulobacter crescentus"/>
    <property type="match status" value="1"/>
</dbReference>
<dbReference type="AlphaFoldDB" id="H1HN65"/>
<proteinExistence type="predicted"/>
<evidence type="ECO:0000259" key="4">
    <source>
        <dbReference type="Pfam" id="PF02449"/>
    </source>
</evidence>
<feature type="domain" description="Glycoside hydrolase family 42 N-terminal" evidence="4">
    <location>
        <begin position="68"/>
        <end position="213"/>
    </location>
</feature>
<gene>
    <name evidence="6" type="ORF">HMPREF9944_01609</name>
</gene>
<evidence type="ECO:0000313" key="7">
    <source>
        <dbReference type="Proteomes" id="UP000003167"/>
    </source>
</evidence>
<accession>H1HN65</accession>
<dbReference type="Pfam" id="PF18120">
    <property type="entry name" value="DUF5597"/>
    <property type="match status" value="1"/>
</dbReference>
<dbReference type="InterPro" id="IPR017853">
    <property type="entry name" value="GH"/>
</dbReference>
<keyword evidence="3" id="KW-0732">Signal</keyword>
<name>H1HN65_9BACT</name>
<keyword evidence="2" id="KW-0326">Glycosidase</keyword>
<dbReference type="PATRIC" id="fig|999422.3.peg.1688"/>
<sequence length="579" mass="64432">MNIINNLKTAVLVAVCALCCAQASAQPSNKPHLKNNGNATQLVVDGKPMLLLCGELGNSSSSSISYAAESLAKCKQLGLNSAIASISWEQFEPQEGKYDYSLIDGLIKEAEKNNLKLVVIWFASYKNGLSSFAPAWVRRDQQRFPRMIGPSIEGLTGGADQASYYKNILSPFFEASWKADAKAFAQLMKHIKETDTHHTVVMMQVENEAGAYGVDIDRQPVARKLFNSAVPQELLKYLHTHEADLTPAMAKAWKARQTKAGANWKETFGTVAIDAFMAWHFARYLEQVTAAGKKAYDIPMYYNAWLKQPKHEGMPGRYPSGGPIHSMLDIYRAASPSIDLLCPDIYHPEFKRYCLAYAHKGNTLFIPECRPGEDMAAKATWVMGERAGIGFAPFGVERIQEGTSLTECYRVLSQLMPYVTAAQGTKKIRTVFKQVIPKIKGVNVGEWDFDAGELEKEDAGSIKVSMGNWVFDVSYTNQLKGEAAFAMFIQLSDDEFIVTGRNVRMNFECKDNAKTAELIDAEQGEFEGGKWTVRRRLNGDETAHGVAVSFPTSIDVFRPETQQDIVKLKLYSYKRVAQP</sequence>
<dbReference type="Gene3D" id="3.20.20.80">
    <property type="entry name" value="Glycosidases"/>
    <property type="match status" value="1"/>
</dbReference>
<protein>
    <recommendedName>
        <fullName evidence="8">Glycoside hydrolase family 42 N-terminal domain-containing protein</fullName>
    </recommendedName>
</protein>
<evidence type="ECO:0000256" key="1">
    <source>
        <dbReference type="ARBA" id="ARBA00022801"/>
    </source>
</evidence>
<dbReference type="InterPro" id="IPR013529">
    <property type="entry name" value="Glyco_hydro_42_N"/>
</dbReference>
<dbReference type="EMBL" id="AGEK01000028">
    <property type="protein sequence ID" value="EHO69752.1"/>
    <property type="molecule type" value="Genomic_DNA"/>
</dbReference>
<feature type="chain" id="PRO_5003550939" description="Glycoside hydrolase family 42 N-terminal domain-containing protein" evidence="3">
    <location>
        <begin position="26"/>
        <end position="579"/>
    </location>
</feature>
<dbReference type="GO" id="GO:0004565">
    <property type="term" value="F:beta-galactosidase activity"/>
    <property type="evidence" value="ECO:0007669"/>
    <property type="project" value="InterPro"/>
</dbReference>
<evidence type="ECO:0000256" key="3">
    <source>
        <dbReference type="SAM" id="SignalP"/>
    </source>
</evidence>
<dbReference type="GO" id="GO:0005975">
    <property type="term" value="P:carbohydrate metabolic process"/>
    <property type="evidence" value="ECO:0007669"/>
    <property type="project" value="InterPro"/>
</dbReference>
<dbReference type="STRING" id="999422.HMPREF9944_01609"/>
<dbReference type="InterPro" id="IPR040719">
    <property type="entry name" value="DUF5597"/>
</dbReference>
<reference evidence="6 7" key="1">
    <citation type="submission" date="2011-12" db="EMBL/GenBank/DDBJ databases">
        <title>The Genome Sequence of Prevotella maculosa OT 289.</title>
        <authorList>
            <consortium name="The Broad Institute Genome Sequencing Platform"/>
            <person name="Earl A."/>
            <person name="Ward D."/>
            <person name="Feldgarden M."/>
            <person name="Gevers D."/>
            <person name="Izard J."/>
            <person name="Blanton J.M."/>
            <person name="Mathney J."/>
            <person name="Tanner A.C."/>
            <person name="Dewhirst F.E."/>
            <person name="Young S.K."/>
            <person name="Zeng Q."/>
            <person name="Gargeya S."/>
            <person name="Fitzgerald M."/>
            <person name="Haas B."/>
            <person name="Abouelleil A."/>
            <person name="Alvarado L."/>
            <person name="Arachchi H.M."/>
            <person name="Berlin A."/>
            <person name="Chapman S.B."/>
            <person name="Gearin G."/>
            <person name="Goldberg J."/>
            <person name="Griggs A."/>
            <person name="Gujja S."/>
            <person name="Hansen M."/>
            <person name="Heiman D."/>
            <person name="Howarth C."/>
            <person name="Larimer J."/>
            <person name="Lui A."/>
            <person name="MacDonald P.J.P."/>
            <person name="McCowen C."/>
            <person name="Montmayeur A."/>
            <person name="Murphy C."/>
            <person name="Neiman D."/>
            <person name="Pearson M."/>
            <person name="Priest M."/>
            <person name="Roberts A."/>
            <person name="Saif S."/>
            <person name="Shea T."/>
            <person name="Sisk P."/>
            <person name="Stolte C."/>
            <person name="Sykes S."/>
            <person name="Wortman J."/>
            <person name="Nusbaum C."/>
            <person name="Birren B."/>
        </authorList>
    </citation>
    <scope>NUCLEOTIDE SEQUENCE [LARGE SCALE GENOMIC DNA]</scope>
    <source>
        <strain evidence="6 7">OT 289</strain>
    </source>
</reference>
<evidence type="ECO:0008006" key="8">
    <source>
        <dbReference type="Google" id="ProtNLM"/>
    </source>
</evidence>
<dbReference type="Pfam" id="PF02449">
    <property type="entry name" value="Glyco_hydro_42"/>
    <property type="match status" value="1"/>
</dbReference>
<keyword evidence="1" id="KW-0378">Hydrolase</keyword>